<dbReference type="EMBL" id="OU895877">
    <property type="protein sequence ID" value="CAG9800175.1"/>
    <property type="molecule type" value="Genomic_DNA"/>
</dbReference>
<evidence type="ECO:0000313" key="2">
    <source>
        <dbReference type="EMBL" id="CAG9800175.1"/>
    </source>
</evidence>
<keyword evidence="1" id="KW-1133">Transmembrane helix</keyword>
<feature type="transmembrane region" description="Helical" evidence="1">
    <location>
        <begin position="98"/>
        <end position="119"/>
    </location>
</feature>
<gene>
    <name evidence="2" type="ORF">CHIRRI_LOCUS3125</name>
</gene>
<organism evidence="2 3">
    <name type="scientific">Chironomus riparius</name>
    <dbReference type="NCBI Taxonomy" id="315576"/>
    <lineage>
        <taxon>Eukaryota</taxon>
        <taxon>Metazoa</taxon>
        <taxon>Ecdysozoa</taxon>
        <taxon>Arthropoda</taxon>
        <taxon>Hexapoda</taxon>
        <taxon>Insecta</taxon>
        <taxon>Pterygota</taxon>
        <taxon>Neoptera</taxon>
        <taxon>Endopterygota</taxon>
        <taxon>Diptera</taxon>
        <taxon>Nematocera</taxon>
        <taxon>Chironomoidea</taxon>
        <taxon>Chironomidae</taxon>
        <taxon>Chironominae</taxon>
        <taxon>Chironomus</taxon>
    </lineage>
</organism>
<evidence type="ECO:0000256" key="1">
    <source>
        <dbReference type="SAM" id="Phobius"/>
    </source>
</evidence>
<accession>A0A9N9RNE7</accession>
<proteinExistence type="predicted"/>
<dbReference type="Proteomes" id="UP001153620">
    <property type="component" value="Chromosome 1"/>
</dbReference>
<evidence type="ECO:0000313" key="3">
    <source>
        <dbReference type="Proteomes" id="UP001153620"/>
    </source>
</evidence>
<protein>
    <submittedName>
        <fullName evidence="2">Uncharacterized protein</fullName>
    </submittedName>
</protein>
<feature type="transmembrane region" description="Helical" evidence="1">
    <location>
        <begin position="131"/>
        <end position="156"/>
    </location>
</feature>
<feature type="transmembrane region" description="Helical" evidence="1">
    <location>
        <begin position="12"/>
        <end position="32"/>
    </location>
</feature>
<name>A0A9N9RNE7_9DIPT</name>
<feature type="transmembrane region" description="Helical" evidence="1">
    <location>
        <begin position="189"/>
        <end position="212"/>
    </location>
</feature>
<dbReference type="AlphaFoldDB" id="A0A9N9RNE7"/>
<keyword evidence="3" id="KW-1185">Reference proteome</keyword>
<sequence>MEITMPFTSYKLMRFFAIFGGLIGVIQSLAWLGLSITAVLGYYCNIDFAGTAANYGSILQLTLYHMYFQGDCVPNQFPVIEFEAIQGLDLMTPMTVNIWMWVVLSFSAVWLFSSLTLIINVKKSNLKYANVFLYIWVLITFVISMIDLVLFIFFVLDYETLLSHSFSQSLNFAPVTSSVLLSAQVSAGIMFSVALRGYLLWAINLGVCLFLFTQTFKIYDYNKLAASGVTSNAYMNNAYKNDESPQGAISNTPIRGYETQTSHPWYNYLTADIPRARPSTMMRSSSVPGLEESFQKRMNTADAKVTTPTDVVIRNNNINSVPNRNSNANNLGYIQTPAPAFEAKPQLRSGILRNSRYQ</sequence>
<reference evidence="2" key="2">
    <citation type="submission" date="2022-10" db="EMBL/GenBank/DDBJ databases">
        <authorList>
            <consortium name="ENA_rothamsted_submissions"/>
            <consortium name="culmorum"/>
            <person name="King R."/>
        </authorList>
    </citation>
    <scope>NUCLEOTIDE SEQUENCE</scope>
</reference>
<reference evidence="2" key="1">
    <citation type="submission" date="2022-01" db="EMBL/GenBank/DDBJ databases">
        <authorList>
            <person name="King R."/>
        </authorList>
    </citation>
    <scope>NUCLEOTIDE SEQUENCE</scope>
</reference>
<dbReference type="OrthoDB" id="10264154at2759"/>
<keyword evidence="1" id="KW-0472">Membrane</keyword>
<keyword evidence="1" id="KW-0812">Transmembrane</keyword>